<feature type="domain" description="HTH cro/C1-type" evidence="1">
    <location>
        <begin position="82"/>
        <end position="137"/>
    </location>
</feature>
<dbReference type="SUPFAM" id="SSF52540">
    <property type="entry name" value="P-loop containing nucleoside triphosphate hydrolases"/>
    <property type="match status" value="1"/>
</dbReference>
<reference evidence="2 3" key="1">
    <citation type="submission" date="2011-01" db="EMBL/GenBank/DDBJ databases">
        <title>Complete sequence of chromosome of Streptomyces flavogriseus ATCC 33331.</title>
        <authorList>
            <consortium name="US DOE Joint Genome Institute"/>
            <person name="Lucas S."/>
            <person name="Copeland A."/>
            <person name="Lapidus A."/>
            <person name="Cheng J.-F."/>
            <person name="Goodwin L."/>
            <person name="Pitluck S."/>
            <person name="Davenport K."/>
            <person name="Detter J.C."/>
            <person name="Han C."/>
            <person name="Tapia R."/>
            <person name="Land M."/>
            <person name="Hauser L."/>
            <person name="Kyrpides N."/>
            <person name="Ivanova N."/>
            <person name="Ovchinnikova G."/>
            <person name="Pagani I."/>
            <person name="Brumm P."/>
            <person name="Mead D."/>
            <person name="Woyke T."/>
        </authorList>
    </citation>
    <scope>NUCLEOTIDE SEQUENCE [LARGE SCALE GENOMIC DNA]</scope>
    <source>
        <strain evidence="3">ATCC 33331 / IAF-45CD</strain>
    </source>
</reference>
<proteinExistence type="predicted"/>
<dbReference type="SMART" id="SM00530">
    <property type="entry name" value="HTH_XRE"/>
    <property type="match status" value="1"/>
</dbReference>
<name>A0A8D3WBZ8_STRFA</name>
<evidence type="ECO:0000313" key="3">
    <source>
        <dbReference type="Proteomes" id="UP000002066"/>
    </source>
</evidence>
<protein>
    <submittedName>
        <fullName evidence="2">Helix-turn-helix domain protein</fullName>
    </submittedName>
</protein>
<dbReference type="InterPro" id="IPR010982">
    <property type="entry name" value="Lambda_DNA-bd_dom_sf"/>
</dbReference>
<dbReference type="SUPFAM" id="SSF47413">
    <property type="entry name" value="lambda repressor-like DNA-binding domains"/>
    <property type="match status" value="1"/>
</dbReference>
<dbReference type="OrthoDB" id="3427187at2"/>
<evidence type="ECO:0000313" key="2">
    <source>
        <dbReference type="EMBL" id="ADW01591.1"/>
    </source>
</evidence>
<dbReference type="PROSITE" id="PS50943">
    <property type="entry name" value="HTH_CROC1"/>
    <property type="match status" value="1"/>
</dbReference>
<dbReference type="InterPro" id="IPR027417">
    <property type="entry name" value="P-loop_NTPase"/>
</dbReference>
<dbReference type="CDD" id="cd00093">
    <property type="entry name" value="HTH_XRE"/>
    <property type="match status" value="1"/>
</dbReference>
<dbReference type="EMBL" id="CP002475">
    <property type="protein sequence ID" value="ADW01591.1"/>
    <property type="molecule type" value="Genomic_DNA"/>
</dbReference>
<gene>
    <name evidence="2" type="ordered locus">Sfla_0123</name>
</gene>
<dbReference type="KEGG" id="sfa:Sfla_0123"/>
<dbReference type="Gene3D" id="3.40.50.300">
    <property type="entry name" value="P-loop containing nucleotide triphosphate hydrolases"/>
    <property type="match status" value="1"/>
</dbReference>
<dbReference type="Gene3D" id="1.10.260.40">
    <property type="entry name" value="lambda repressor-like DNA-binding domains"/>
    <property type="match status" value="1"/>
</dbReference>
<dbReference type="Pfam" id="PF13560">
    <property type="entry name" value="HTH_31"/>
    <property type="match status" value="1"/>
</dbReference>
<sequence length="502" mass="53522">MNNRLRNTVRGIGDREREVLGRTGGDTLGEIDRRMNTGPHAVVKNVATGLLLSERAVAGPRQRLLSTRSEGPRESASFADLLKRHRGRSGLTQQQLADFATLSVRAIRDLESGRVRRPRRESVGLLADALRLRDAERQQLHAAGGSPAHLRDALLGLPASSAPPALPEPPAPPGTLVGREAELQVLLDQVTVYGHRLVSVVGISGIGKTHLVLEAARVLRAKGWRVGWHASAGGTRCCGAHPAAGPDPGGPSPRTADPTADLVAAIGERHDLVVIDSGDASGPGGVDVGELLRRCPGLHVVVTGLTPRYLPGERVLPLTAMAVPEEAPGHDHVRLAEVESVALFLSHMRRSQPGFRLREDNAHAVVRLCRWLDGVPRALEYAAGWCLVYPPELLLARAGRDFSLLSSPAGCGCQDLLSSVARSVDIVAQSCRSVLAEVADRPHWTVGDLDHLVPDPAAALHALLVHGLVRPAGAHLPGRFTALQLVRLLHLRDRPPAAARAC</sequence>
<dbReference type="Proteomes" id="UP000002066">
    <property type="component" value="Chromosome"/>
</dbReference>
<dbReference type="PANTHER" id="PTHR47691">
    <property type="entry name" value="REGULATOR-RELATED"/>
    <property type="match status" value="1"/>
</dbReference>
<dbReference type="GO" id="GO:0003677">
    <property type="term" value="F:DNA binding"/>
    <property type="evidence" value="ECO:0007669"/>
    <property type="project" value="InterPro"/>
</dbReference>
<dbReference type="InterPro" id="IPR001387">
    <property type="entry name" value="Cro/C1-type_HTH"/>
</dbReference>
<accession>A0A8D3WBZ8</accession>
<evidence type="ECO:0000259" key="1">
    <source>
        <dbReference type="PROSITE" id="PS50943"/>
    </source>
</evidence>
<organism evidence="2 3">
    <name type="scientific">Streptomyces pratensis (strain ATCC 33331 / IAF-45CD)</name>
    <dbReference type="NCBI Taxonomy" id="591167"/>
    <lineage>
        <taxon>Bacteria</taxon>
        <taxon>Bacillati</taxon>
        <taxon>Actinomycetota</taxon>
        <taxon>Actinomycetes</taxon>
        <taxon>Kitasatosporales</taxon>
        <taxon>Streptomycetaceae</taxon>
        <taxon>Streptomyces</taxon>
    </lineage>
</organism>
<dbReference type="AlphaFoldDB" id="A0A8D3WBZ8"/>
<dbReference type="PANTHER" id="PTHR47691:SF3">
    <property type="entry name" value="HTH-TYPE TRANSCRIPTIONAL REGULATOR RV0890C-RELATED"/>
    <property type="match status" value="1"/>
</dbReference>